<dbReference type="PATRIC" id="fig|400092.3.peg.3231"/>
<protein>
    <submittedName>
        <fullName evidence="1">Uncharacterized protein</fullName>
    </submittedName>
</protein>
<evidence type="ECO:0000313" key="2">
    <source>
        <dbReference type="Proteomes" id="UP000033109"/>
    </source>
</evidence>
<proteinExistence type="predicted"/>
<dbReference type="HOGENOM" id="CLU_2495238_0_0_10"/>
<dbReference type="KEGG" id="pko:PKOR_14780"/>
<dbReference type="Proteomes" id="UP000033109">
    <property type="component" value="Chromosome"/>
</dbReference>
<accession>A0A0E3ZGS0</accession>
<gene>
    <name evidence="1" type="ORF">PKOR_14780</name>
</gene>
<evidence type="ECO:0000313" key="1">
    <source>
        <dbReference type="EMBL" id="AKD04128.1"/>
    </source>
</evidence>
<dbReference type="EMBL" id="CP009621">
    <property type="protein sequence ID" value="AKD04128.1"/>
    <property type="molecule type" value="Genomic_DNA"/>
</dbReference>
<reference evidence="1 2" key="1">
    <citation type="journal article" date="2015" name="Sci. Rep.">
        <title>Unraveling adaptation of Pontibacter korlensis to radiation and infertility in desert through complete genome and comparative transcriptomic analysis.</title>
        <authorList>
            <person name="Dai J."/>
            <person name="Dai W."/>
            <person name="Qiu C."/>
            <person name="Yang Z."/>
            <person name="Zhang Y."/>
            <person name="Zhou M."/>
            <person name="Zhang L."/>
            <person name="Fang C."/>
            <person name="Gao Q."/>
            <person name="Yang Q."/>
            <person name="Li X."/>
            <person name="Wang Z."/>
            <person name="Wang Z."/>
            <person name="Jia Z."/>
            <person name="Chen X."/>
        </authorList>
    </citation>
    <scope>NUCLEOTIDE SEQUENCE [LARGE SCALE GENOMIC DNA]</scope>
    <source>
        <strain evidence="1 2">X14-1T</strain>
    </source>
</reference>
<dbReference type="AlphaFoldDB" id="A0A0E3ZGS0"/>
<sequence>MAAPRPNTPAAIPQQLLICGELKAKDLRLAMTDTLLGYPCWEQTLQMLSLFARTNNDCSAYLFCPKLRTCKIISGFESAFIRMLRT</sequence>
<keyword evidence="2" id="KW-1185">Reference proteome</keyword>
<name>A0A0E3ZGS0_9BACT</name>
<organism evidence="1 2">
    <name type="scientific">Pontibacter korlensis</name>
    <dbReference type="NCBI Taxonomy" id="400092"/>
    <lineage>
        <taxon>Bacteria</taxon>
        <taxon>Pseudomonadati</taxon>
        <taxon>Bacteroidota</taxon>
        <taxon>Cytophagia</taxon>
        <taxon>Cytophagales</taxon>
        <taxon>Hymenobacteraceae</taxon>
        <taxon>Pontibacter</taxon>
    </lineage>
</organism>